<gene>
    <name evidence="1" type="ORF">DdX_22105</name>
</gene>
<sequence length="259" mass="29073">MPHRSTLSRCLFAGGGPGCRPRDGRRRCAHAAVPCRCRQGLEAVVAQGEAVPNFRDKVDIVDGRSAWQGDPVAGRRRAGLGCTRQHPRPAWHPRLRLARALRGGRSTVRESSASAFADHSSWDMAWLRIDWNGHGFDAFVTDANLARTRVSFRMDTPPRPDQWLHLAFAWDEDQGVRLFVDGREVARAQASGDYDAALDQLGLAGRVMAPYQVQSRYNFLAWQRFFPHIRVYDRMLDAAAVSALARGKAAPKRRCQRCR</sequence>
<reference evidence="1" key="1">
    <citation type="submission" date="2022-01" db="EMBL/GenBank/DDBJ databases">
        <title>Genome Sequence Resource for Two Populations of Ditylenchus destructor, the Migratory Endoparasitic Phytonematode.</title>
        <authorList>
            <person name="Zhang H."/>
            <person name="Lin R."/>
            <person name="Xie B."/>
        </authorList>
    </citation>
    <scope>NUCLEOTIDE SEQUENCE</scope>
    <source>
        <strain evidence="1">BazhouSP</strain>
    </source>
</reference>
<organism evidence="1 2">
    <name type="scientific">Ditylenchus destructor</name>
    <dbReference type="NCBI Taxonomy" id="166010"/>
    <lineage>
        <taxon>Eukaryota</taxon>
        <taxon>Metazoa</taxon>
        <taxon>Ecdysozoa</taxon>
        <taxon>Nematoda</taxon>
        <taxon>Chromadorea</taxon>
        <taxon>Rhabditida</taxon>
        <taxon>Tylenchina</taxon>
        <taxon>Tylenchomorpha</taxon>
        <taxon>Sphaerularioidea</taxon>
        <taxon>Anguinidae</taxon>
        <taxon>Anguininae</taxon>
        <taxon>Ditylenchus</taxon>
    </lineage>
</organism>
<dbReference type="Gene3D" id="2.60.120.200">
    <property type="match status" value="1"/>
</dbReference>
<dbReference type="AlphaFoldDB" id="A0AAD4QV29"/>
<evidence type="ECO:0000313" key="1">
    <source>
        <dbReference type="EMBL" id="KAI1691095.1"/>
    </source>
</evidence>
<dbReference type="Proteomes" id="UP001201812">
    <property type="component" value="Unassembled WGS sequence"/>
</dbReference>
<protein>
    <submittedName>
        <fullName evidence="1">Concanavalin a-like lectin/glucanases superfamily domain-containing protein</fullName>
    </submittedName>
</protein>
<name>A0AAD4QV29_9BILA</name>
<dbReference type="Pfam" id="PF13385">
    <property type="entry name" value="Laminin_G_3"/>
    <property type="match status" value="1"/>
</dbReference>
<accession>A0AAD4QV29</accession>
<dbReference type="SUPFAM" id="SSF49899">
    <property type="entry name" value="Concanavalin A-like lectins/glucanases"/>
    <property type="match status" value="1"/>
</dbReference>
<proteinExistence type="predicted"/>
<evidence type="ECO:0000313" key="2">
    <source>
        <dbReference type="Proteomes" id="UP001201812"/>
    </source>
</evidence>
<comment type="caution">
    <text evidence="1">The sequence shown here is derived from an EMBL/GenBank/DDBJ whole genome shotgun (WGS) entry which is preliminary data.</text>
</comment>
<dbReference type="EMBL" id="JAKKPZ010000998">
    <property type="protein sequence ID" value="KAI1691095.1"/>
    <property type="molecule type" value="Genomic_DNA"/>
</dbReference>
<keyword evidence="2" id="KW-1185">Reference proteome</keyword>
<dbReference type="InterPro" id="IPR013320">
    <property type="entry name" value="ConA-like_dom_sf"/>
</dbReference>